<evidence type="ECO:0000256" key="2">
    <source>
        <dbReference type="ARBA" id="ARBA00008987"/>
    </source>
</evidence>
<organism evidence="5 6">
    <name type="scientific">Corynebacterium canis</name>
    <dbReference type="NCBI Taxonomy" id="679663"/>
    <lineage>
        <taxon>Bacteria</taxon>
        <taxon>Bacillati</taxon>
        <taxon>Actinomycetota</taxon>
        <taxon>Actinomycetes</taxon>
        <taxon>Mycobacteriales</taxon>
        <taxon>Corynebacteriaceae</taxon>
        <taxon>Corynebacterium</taxon>
    </lineage>
</organism>
<dbReference type="PANTHER" id="PTHR45663">
    <property type="entry name" value="GEO12009P1"/>
    <property type="match status" value="1"/>
</dbReference>
<dbReference type="EMBL" id="VOHM01000002">
    <property type="protein sequence ID" value="TWT28862.1"/>
    <property type="molecule type" value="Genomic_DNA"/>
</dbReference>
<evidence type="ECO:0000256" key="3">
    <source>
        <dbReference type="ARBA" id="ARBA00023284"/>
    </source>
</evidence>
<keyword evidence="6" id="KW-1185">Reference proteome</keyword>
<dbReference type="InterPro" id="IPR013766">
    <property type="entry name" value="Thioredoxin_domain"/>
</dbReference>
<dbReference type="GO" id="GO:0006950">
    <property type="term" value="P:response to stress"/>
    <property type="evidence" value="ECO:0007669"/>
    <property type="project" value="UniProtKB-ARBA"/>
</dbReference>
<evidence type="ECO:0000313" key="5">
    <source>
        <dbReference type="EMBL" id="TWT28862.1"/>
    </source>
</evidence>
<evidence type="ECO:0000256" key="1">
    <source>
        <dbReference type="ARBA" id="ARBA00003318"/>
    </source>
</evidence>
<dbReference type="Proteomes" id="UP000320791">
    <property type="component" value="Unassembled WGS sequence"/>
</dbReference>
<comment type="function">
    <text evidence="1">Participates in various redox reactions through the reversible oxidation of its active center dithiol to a disulfide and catalyzes dithiol-disulfide exchange reactions.</text>
</comment>
<dbReference type="AlphaFoldDB" id="A0A5C5UTC9"/>
<protein>
    <submittedName>
        <fullName evidence="5">Tetratricopeptide repeat protein</fullName>
    </submittedName>
</protein>
<dbReference type="GO" id="GO:0015035">
    <property type="term" value="F:protein-disulfide reductase activity"/>
    <property type="evidence" value="ECO:0007669"/>
    <property type="project" value="TreeGrafter"/>
</dbReference>
<dbReference type="OrthoDB" id="5181746at2"/>
<keyword evidence="3" id="KW-0676">Redox-active center</keyword>
<evidence type="ECO:0000259" key="4">
    <source>
        <dbReference type="Pfam" id="PF00085"/>
    </source>
</evidence>
<dbReference type="CDD" id="cd02956">
    <property type="entry name" value="ybbN"/>
    <property type="match status" value="1"/>
</dbReference>
<accession>A0A5C5UTC9</accession>
<dbReference type="Pfam" id="PF00085">
    <property type="entry name" value="Thioredoxin"/>
    <property type="match status" value="1"/>
</dbReference>
<dbReference type="GO" id="GO:0005737">
    <property type="term" value="C:cytoplasm"/>
    <property type="evidence" value="ECO:0007669"/>
    <property type="project" value="TreeGrafter"/>
</dbReference>
<dbReference type="InterPro" id="IPR036249">
    <property type="entry name" value="Thioredoxin-like_sf"/>
</dbReference>
<comment type="caution">
    <text evidence="5">The sequence shown here is derived from an EMBL/GenBank/DDBJ whole genome shotgun (WGS) entry which is preliminary data.</text>
</comment>
<comment type="similarity">
    <text evidence="2">Belongs to the thioredoxin family.</text>
</comment>
<proteinExistence type="inferred from homology"/>
<evidence type="ECO:0000313" key="6">
    <source>
        <dbReference type="Proteomes" id="UP000320791"/>
    </source>
</evidence>
<name>A0A5C5UTC9_9CORY</name>
<dbReference type="Gene3D" id="1.25.40.10">
    <property type="entry name" value="Tetratricopeptide repeat domain"/>
    <property type="match status" value="1"/>
</dbReference>
<dbReference type="RefSeq" id="WP_146323317.1">
    <property type="nucleotide sequence ID" value="NZ_BAABLR010000075.1"/>
</dbReference>
<dbReference type="Gene3D" id="3.40.30.10">
    <property type="entry name" value="Glutaredoxin"/>
    <property type="match status" value="1"/>
</dbReference>
<gene>
    <name evidence="5" type="ORF">FRX94_01355</name>
</gene>
<feature type="domain" description="Thioredoxin" evidence="4">
    <location>
        <begin position="36"/>
        <end position="137"/>
    </location>
</feature>
<dbReference type="Pfam" id="PF14561">
    <property type="entry name" value="TPR_20"/>
    <property type="match status" value="1"/>
</dbReference>
<dbReference type="PANTHER" id="PTHR45663:SF11">
    <property type="entry name" value="GEO12009P1"/>
    <property type="match status" value="1"/>
</dbReference>
<sequence>MTTPDRFVGGAIDLGEVKARAEARAQRAPEGGLPPVLTVTVENFEEEVLRRSLQVPVVVQVGSARSEQSEQLRADLSTLASQAGLHWIFAYVDADTTPEIAQAFGVTGVPTVLALAEGRPLADFQGGQPMEALQQWTAAVVAAVAGKLTGLPAGTVAADGSAARSAAAPDPRFDAATDALNAGDFAAAVAVYDDILAHEPANAEAKAARLQAIFLGRLAQTPRSIDTITVADQDPQDVDKQLAAADLQVAEGNIEAAFARLIACLPRDKERVRARLLELFALFEPTDPRVVAARGRMASVLF</sequence>
<dbReference type="InterPro" id="IPR011990">
    <property type="entry name" value="TPR-like_helical_dom_sf"/>
</dbReference>
<dbReference type="SUPFAM" id="SSF52833">
    <property type="entry name" value="Thioredoxin-like"/>
    <property type="match status" value="1"/>
</dbReference>
<reference evidence="5 6" key="1">
    <citation type="submission" date="2019-08" db="EMBL/GenBank/DDBJ databases">
        <authorList>
            <person name="Lei W."/>
        </authorList>
    </citation>
    <scope>NUCLEOTIDE SEQUENCE [LARGE SCALE GENOMIC DNA]</scope>
    <source>
        <strain evidence="5 6">CCUG 58627</strain>
    </source>
</reference>